<evidence type="ECO:0008006" key="3">
    <source>
        <dbReference type="Google" id="ProtNLM"/>
    </source>
</evidence>
<sequence length="242" mass="25669">MRIRTLFLACFCGIALPGAGASLWLAGSGWSAWDRAEEARRITRAVSDAQRAQTAIASEIGGYASMLRMPSPDAGEARRMAAVTDQFLRAAEGSATAGGFDAGLVRDLVPRVADIRGRVLEAMARPLEARDQALPAASQALRNQGVEAMRRLAAQGSARAAGISPRTALLMEIAGAVMDVRDFVGQRNVLITSWVSGVPVQQAAYDDATRFTGRAEQAFAGARRLITGMPEEEALQAALRAQ</sequence>
<name>A0ABS4AEA1_9PROT</name>
<accession>A0ABS4AEA1</accession>
<evidence type="ECO:0000313" key="1">
    <source>
        <dbReference type="EMBL" id="MBP0445333.1"/>
    </source>
</evidence>
<keyword evidence="2" id="KW-1185">Reference proteome</keyword>
<dbReference type="EMBL" id="JAGIZB010000009">
    <property type="protein sequence ID" value="MBP0445333.1"/>
    <property type="molecule type" value="Genomic_DNA"/>
</dbReference>
<proteinExistence type="predicted"/>
<reference evidence="1 2" key="1">
    <citation type="submission" date="2021-03" db="EMBL/GenBank/DDBJ databases">
        <authorList>
            <person name="So Y."/>
        </authorList>
    </citation>
    <scope>NUCLEOTIDE SEQUENCE [LARGE SCALE GENOMIC DNA]</scope>
    <source>
        <strain evidence="1 2">SSH11</strain>
    </source>
</reference>
<dbReference type="RefSeq" id="WP_209379583.1">
    <property type="nucleotide sequence ID" value="NZ_JAGIZB010000009.1"/>
</dbReference>
<organism evidence="1 2">
    <name type="scientific">Pararoseomonas baculiformis</name>
    <dbReference type="NCBI Taxonomy" id="2820812"/>
    <lineage>
        <taxon>Bacteria</taxon>
        <taxon>Pseudomonadati</taxon>
        <taxon>Pseudomonadota</taxon>
        <taxon>Alphaproteobacteria</taxon>
        <taxon>Acetobacterales</taxon>
        <taxon>Acetobacteraceae</taxon>
        <taxon>Pararoseomonas</taxon>
    </lineage>
</organism>
<gene>
    <name evidence="1" type="ORF">J8J14_11135</name>
</gene>
<dbReference type="Proteomes" id="UP000681594">
    <property type="component" value="Unassembled WGS sequence"/>
</dbReference>
<evidence type="ECO:0000313" key="2">
    <source>
        <dbReference type="Proteomes" id="UP000681594"/>
    </source>
</evidence>
<comment type="caution">
    <text evidence="1">The sequence shown here is derived from an EMBL/GenBank/DDBJ whole genome shotgun (WGS) entry which is preliminary data.</text>
</comment>
<protein>
    <recommendedName>
        <fullName evidence="3">Methyl-accepting chemotaxis protein</fullName>
    </recommendedName>
</protein>